<accession>A0A8H6ML56</accession>
<dbReference type="Proteomes" id="UP000652219">
    <property type="component" value="Unassembled WGS sequence"/>
</dbReference>
<evidence type="ECO:0000313" key="3">
    <source>
        <dbReference type="Proteomes" id="UP000652219"/>
    </source>
</evidence>
<feature type="non-terminal residue" evidence="2">
    <location>
        <position position="1"/>
    </location>
</feature>
<dbReference type="InterPro" id="IPR046676">
    <property type="entry name" value="DUF6546"/>
</dbReference>
<sequence length="92" mass="10481">EACKFSYDRKSASITWEGTWDAPLEDAVIARWEKMVQKHTNGRESLSVRKRGISAEVHSHVHAIELLQLPARVIDPISLSSMKREMGPIQRL</sequence>
<proteinExistence type="predicted"/>
<organism evidence="2 3">
    <name type="scientific">Colletotrichum sojae</name>
    <dbReference type="NCBI Taxonomy" id="2175907"/>
    <lineage>
        <taxon>Eukaryota</taxon>
        <taxon>Fungi</taxon>
        <taxon>Dikarya</taxon>
        <taxon>Ascomycota</taxon>
        <taxon>Pezizomycotina</taxon>
        <taxon>Sordariomycetes</taxon>
        <taxon>Hypocreomycetidae</taxon>
        <taxon>Glomerellales</taxon>
        <taxon>Glomerellaceae</taxon>
        <taxon>Colletotrichum</taxon>
        <taxon>Colletotrichum orchidearum species complex</taxon>
    </lineage>
</organism>
<evidence type="ECO:0000313" key="2">
    <source>
        <dbReference type="EMBL" id="KAF6795399.1"/>
    </source>
</evidence>
<dbReference type="AlphaFoldDB" id="A0A8H6ML56"/>
<dbReference type="Pfam" id="PF20183">
    <property type="entry name" value="DUF6546"/>
    <property type="match status" value="1"/>
</dbReference>
<name>A0A8H6ML56_9PEZI</name>
<reference evidence="2 3" key="1">
    <citation type="journal article" date="2020" name="Phytopathology">
        <title>Genome Sequence Resources of Colletotrichum truncatum, C. plurivorum, C. musicola, and C. sojae: Four Species Pathogenic to Soybean (Glycine max).</title>
        <authorList>
            <person name="Rogerio F."/>
            <person name="Boufleur T.R."/>
            <person name="Ciampi-Guillardi M."/>
            <person name="Sukno S.A."/>
            <person name="Thon M.R."/>
            <person name="Massola Junior N.S."/>
            <person name="Baroncelli R."/>
        </authorList>
    </citation>
    <scope>NUCLEOTIDE SEQUENCE [LARGE SCALE GENOMIC DNA]</scope>
    <source>
        <strain evidence="2 3">LFN0009</strain>
    </source>
</reference>
<evidence type="ECO:0000259" key="1">
    <source>
        <dbReference type="Pfam" id="PF20183"/>
    </source>
</evidence>
<comment type="caution">
    <text evidence="2">The sequence shown here is derived from an EMBL/GenBank/DDBJ whole genome shotgun (WGS) entry which is preliminary data.</text>
</comment>
<feature type="domain" description="DUF6546" evidence="1">
    <location>
        <begin position="2"/>
        <end position="75"/>
    </location>
</feature>
<protein>
    <recommendedName>
        <fullName evidence="1">DUF6546 domain-containing protein</fullName>
    </recommendedName>
</protein>
<gene>
    <name evidence="2" type="ORF">CSOJ01_13433</name>
</gene>
<dbReference type="EMBL" id="WIGN01000389">
    <property type="protein sequence ID" value="KAF6795399.1"/>
    <property type="molecule type" value="Genomic_DNA"/>
</dbReference>
<keyword evidence="3" id="KW-1185">Reference proteome</keyword>